<accession>A0A7N2MD18</accession>
<dbReference type="AlphaFoldDB" id="A0A7N2MD18"/>
<feature type="compositionally biased region" description="Low complexity" evidence="8">
    <location>
        <begin position="29"/>
        <end position="63"/>
    </location>
</feature>
<comment type="similarity">
    <text evidence="7">Belongs to the AP2/ERF transcription factor family. ERF subfamily.</text>
</comment>
<dbReference type="InterPro" id="IPR001471">
    <property type="entry name" value="AP2/ERF_dom"/>
</dbReference>
<dbReference type="GO" id="GO:0003700">
    <property type="term" value="F:DNA-binding transcription factor activity"/>
    <property type="evidence" value="ECO:0007669"/>
    <property type="project" value="InterPro"/>
</dbReference>
<evidence type="ECO:0000256" key="6">
    <source>
        <dbReference type="ARBA" id="ARBA00023242"/>
    </source>
</evidence>
<comment type="subcellular location">
    <subcellularLocation>
        <location evidence="1">Nucleus</location>
    </subcellularLocation>
</comment>
<keyword evidence="3" id="KW-0238">DNA-binding</keyword>
<reference evidence="10 11" key="1">
    <citation type="journal article" date="2016" name="G3 (Bethesda)">
        <title>First Draft Assembly and Annotation of the Genome of a California Endemic Oak Quercus lobata Nee (Fagaceae).</title>
        <authorList>
            <person name="Sork V.L."/>
            <person name="Fitz-Gibbon S.T."/>
            <person name="Puiu D."/>
            <person name="Crepeau M."/>
            <person name="Gugger P.F."/>
            <person name="Sherman R."/>
            <person name="Stevens K."/>
            <person name="Langley C.H."/>
            <person name="Pellegrini M."/>
            <person name="Salzberg S.L."/>
        </authorList>
    </citation>
    <scope>NUCLEOTIDE SEQUENCE [LARGE SCALE GENOMIC DNA]</scope>
    <source>
        <strain evidence="10 11">cv. SW786</strain>
    </source>
</reference>
<dbReference type="SMART" id="SM00380">
    <property type="entry name" value="AP2"/>
    <property type="match status" value="1"/>
</dbReference>
<dbReference type="EnsemblPlants" id="QL08p049957:mrna">
    <property type="protein sequence ID" value="QL08p049957:mrna"/>
    <property type="gene ID" value="QL08p049957"/>
</dbReference>
<protein>
    <recommendedName>
        <fullName evidence="9">AP2/ERF domain-containing protein</fullName>
    </recommendedName>
</protein>
<dbReference type="InterPro" id="IPR036955">
    <property type="entry name" value="AP2/ERF_dom_sf"/>
</dbReference>
<evidence type="ECO:0000256" key="7">
    <source>
        <dbReference type="ARBA" id="ARBA00024343"/>
    </source>
</evidence>
<keyword evidence="6" id="KW-0539">Nucleus</keyword>
<keyword evidence="4" id="KW-0010">Activator</keyword>
<evidence type="ECO:0000259" key="9">
    <source>
        <dbReference type="PROSITE" id="PS51032"/>
    </source>
</evidence>
<evidence type="ECO:0000256" key="4">
    <source>
        <dbReference type="ARBA" id="ARBA00023159"/>
    </source>
</evidence>
<dbReference type="Pfam" id="PF00847">
    <property type="entry name" value="AP2"/>
    <property type="match status" value="1"/>
</dbReference>
<dbReference type="PROSITE" id="PS51032">
    <property type="entry name" value="AP2_ERF"/>
    <property type="match status" value="1"/>
</dbReference>
<organism evidence="10 11">
    <name type="scientific">Quercus lobata</name>
    <name type="common">Valley oak</name>
    <dbReference type="NCBI Taxonomy" id="97700"/>
    <lineage>
        <taxon>Eukaryota</taxon>
        <taxon>Viridiplantae</taxon>
        <taxon>Streptophyta</taxon>
        <taxon>Embryophyta</taxon>
        <taxon>Tracheophyta</taxon>
        <taxon>Spermatophyta</taxon>
        <taxon>Magnoliopsida</taxon>
        <taxon>eudicotyledons</taxon>
        <taxon>Gunneridae</taxon>
        <taxon>Pentapetalae</taxon>
        <taxon>rosids</taxon>
        <taxon>fabids</taxon>
        <taxon>Fagales</taxon>
        <taxon>Fagaceae</taxon>
        <taxon>Quercus</taxon>
    </lineage>
</organism>
<evidence type="ECO:0000256" key="3">
    <source>
        <dbReference type="ARBA" id="ARBA00023125"/>
    </source>
</evidence>
<dbReference type="Gramene" id="QL08p049957:mrna">
    <property type="protein sequence ID" value="QL08p049957:mrna"/>
    <property type="gene ID" value="QL08p049957"/>
</dbReference>
<dbReference type="GO" id="GO:0003677">
    <property type="term" value="F:DNA binding"/>
    <property type="evidence" value="ECO:0007669"/>
    <property type="project" value="UniProtKB-KW"/>
</dbReference>
<keyword evidence="2" id="KW-0805">Transcription regulation</keyword>
<keyword evidence="11" id="KW-1185">Reference proteome</keyword>
<dbReference type="InterPro" id="IPR016177">
    <property type="entry name" value="DNA-bd_dom_sf"/>
</dbReference>
<dbReference type="Gene3D" id="3.30.730.10">
    <property type="entry name" value="AP2/ERF domain"/>
    <property type="match status" value="1"/>
</dbReference>
<name>A0A7N2MD18_QUELO</name>
<sequence length="291" mass="31828">MAKNPNVRRNNPFRTSNVRREETTLNGNTTATISTSSSTITTATSPISVSEGFSGQPGSSSSSTTAKQKKFRGARCRSGKWVSEIRQPRKATRIWLGTYPTRDMAATAYDVAALALKGPDTVLNFPDLILWYPIPLSTSPVDIRAAAASAAEAIMERSSESSHEATHLRSTEEEYFIDEEELLNMPSLLVNMAEGMLLTPPRIQSKSSSDESEGDGDGDGGQSSALRWNRRPSLYHGLAVNVQARLTSSLGPSPQPNMDDFIKTIELSLSSIYSILMEIGILRWRKSVRRG</sequence>
<dbReference type="CDD" id="cd00018">
    <property type="entry name" value="AP2"/>
    <property type="match status" value="1"/>
</dbReference>
<feature type="region of interest" description="Disordered" evidence="8">
    <location>
        <begin position="25"/>
        <end position="73"/>
    </location>
</feature>
<feature type="domain" description="AP2/ERF" evidence="9">
    <location>
        <begin position="70"/>
        <end position="126"/>
    </location>
</feature>
<evidence type="ECO:0000313" key="10">
    <source>
        <dbReference type="EnsemblPlants" id="QL08p049957:mrna"/>
    </source>
</evidence>
<dbReference type="PANTHER" id="PTHR31839:SF85">
    <property type="entry name" value="AP2_ERF DOMAIN-CONTAINING PROTEIN"/>
    <property type="match status" value="1"/>
</dbReference>
<proteinExistence type="inferred from homology"/>
<dbReference type="InParanoid" id="A0A7N2MD18"/>
<keyword evidence="5" id="KW-0804">Transcription</keyword>
<evidence type="ECO:0000256" key="1">
    <source>
        <dbReference type="ARBA" id="ARBA00004123"/>
    </source>
</evidence>
<dbReference type="PANTHER" id="PTHR31839">
    <property type="entry name" value="DEHYDRATION-RESPONSIVE ELEMENT-BINDING PROTEIN 1D"/>
    <property type="match status" value="1"/>
</dbReference>
<evidence type="ECO:0000256" key="5">
    <source>
        <dbReference type="ARBA" id="ARBA00023163"/>
    </source>
</evidence>
<evidence type="ECO:0000256" key="8">
    <source>
        <dbReference type="SAM" id="MobiDB-lite"/>
    </source>
</evidence>
<evidence type="ECO:0000256" key="2">
    <source>
        <dbReference type="ARBA" id="ARBA00023015"/>
    </source>
</evidence>
<dbReference type="EMBL" id="LRBV02000008">
    <property type="status" value="NOT_ANNOTATED_CDS"/>
    <property type="molecule type" value="Genomic_DNA"/>
</dbReference>
<evidence type="ECO:0000313" key="11">
    <source>
        <dbReference type="Proteomes" id="UP000594261"/>
    </source>
</evidence>
<dbReference type="InterPro" id="IPR045277">
    <property type="entry name" value="DRE1A-I"/>
</dbReference>
<dbReference type="GO" id="GO:0005634">
    <property type="term" value="C:nucleus"/>
    <property type="evidence" value="ECO:0007669"/>
    <property type="project" value="UniProtKB-SubCell"/>
</dbReference>
<dbReference type="Proteomes" id="UP000594261">
    <property type="component" value="Chromosome 8"/>
</dbReference>
<dbReference type="SUPFAM" id="SSF54171">
    <property type="entry name" value="DNA-binding domain"/>
    <property type="match status" value="1"/>
</dbReference>
<feature type="region of interest" description="Disordered" evidence="8">
    <location>
        <begin position="202"/>
        <end position="226"/>
    </location>
</feature>
<reference evidence="10" key="2">
    <citation type="submission" date="2021-01" db="UniProtKB">
        <authorList>
            <consortium name="EnsemblPlants"/>
        </authorList>
    </citation>
    <scope>IDENTIFICATION</scope>
</reference>